<keyword evidence="16" id="KW-0029">Amino-acid transport</keyword>
<dbReference type="NCBIfam" id="TIGR02121">
    <property type="entry name" value="Na_Pro_sym"/>
    <property type="match status" value="1"/>
</dbReference>
<comment type="function">
    <text evidence="16">Catalyzes the sodium-dependent uptake of extracellular L-proline.</text>
</comment>
<dbReference type="GO" id="GO:0005298">
    <property type="term" value="F:proline:sodium symporter activity"/>
    <property type="evidence" value="ECO:0007669"/>
    <property type="project" value="UniProtKB-UniRule"/>
</dbReference>
<dbReference type="FunFam" id="1.20.1730.10:FF:000002">
    <property type="entry name" value="Sodium/proline symporter"/>
    <property type="match status" value="1"/>
</dbReference>
<feature type="transmembrane region" description="Helical" evidence="16">
    <location>
        <begin position="460"/>
        <end position="478"/>
    </location>
</feature>
<evidence type="ECO:0000256" key="10">
    <source>
        <dbReference type="ARBA" id="ARBA00023136"/>
    </source>
</evidence>
<evidence type="ECO:0000256" key="4">
    <source>
        <dbReference type="ARBA" id="ARBA00022475"/>
    </source>
</evidence>
<accession>A0A1H4GKU2</accession>
<feature type="transmembrane region" description="Helical" evidence="16">
    <location>
        <begin position="6"/>
        <end position="27"/>
    </location>
</feature>
<proteinExistence type="inferred from homology"/>
<feature type="transmembrane region" description="Helical" evidence="16">
    <location>
        <begin position="406"/>
        <end position="425"/>
    </location>
</feature>
<gene>
    <name evidence="17" type="ORF">SAMN02745729_11758</name>
</gene>
<dbReference type="InterPro" id="IPR050277">
    <property type="entry name" value="Sodium:Solute_Symporter"/>
</dbReference>
<sequence length="496" mass="53023">MIESSYAVYGTFIVYLILMLGIGLYAYRRTASSSDYFLGGRSLGPWPAALSAGASDMSGWLLLGLPGYAFTSGLESLWLAGGLLLGTWANWRFTAQRLRTYSIEAGDALTLPEYFANRFCDNTRLIQIISAFFVLLFFLFYTSSGLVAGGKLFETVFGLEYSTALIVGTICIVSYTLFGGFLAVSWTDLVQGLLMAAALMIVPIAVIQADGGFGAMWGAVEARNPELLTLFSGTDGEALGFIAIISLAAWGLGYFGQPHILARFAACRSNKDINTARRIAVGWTGLSMAGAILVGLAGMVYVEAELGGVLQDGETIFMLLVNAIFHPIIAGILLAAILAAIMSTADSQLLVSSSALAEDFYKQLLRKNASQKEIVMVGRLAVIGLSFVAMMLAFDPDSTVLGLVSYAWAGFGAAFGPALLISLYWKNMTRNGALAGIVVGAVTVVVWKQLSGGLFDMYEIVPGIVFATIGIFVVSKLGSQPDEEIQAQHQRMLKNL</sequence>
<evidence type="ECO:0000256" key="16">
    <source>
        <dbReference type="RuleBase" id="RU366012"/>
    </source>
</evidence>
<feature type="transmembrane region" description="Helical" evidence="16">
    <location>
        <begin position="374"/>
        <end position="394"/>
    </location>
</feature>
<evidence type="ECO:0000256" key="1">
    <source>
        <dbReference type="ARBA" id="ARBA00004651"/>
    </source>
</evidence>
<name>A0A1H4GKU2_9GAMM</name>
<evidence type="ECO:0000256" key="9">
    <source>
        <dbReference type="ARBA" id="ARBA00023065"/>
    </source>
</evidence>
<dbReference type="PANTHER" id="PTHR48086:SF3">
    <property type="entry name" value="SODIUM_PROLINE SYMPORTER"/>
    <property type="match status" value="1"/>
</dbReference>
<evidence type="ECO:0000256" key="12">
    <source>
        <dbReference type="ARBA" id="ARBA00033708"/>
    </source>
</evidence>
<feature type="transmembrane region" description="Helical" evidence="16">
    <location>
        <begin position="164"/>
        <end position="186"/>
    </location>
</feature>
<keyword evidence="9 16" id="KW-0406">Ion transport</keyword>
<dbReference type="NCBIfam" id="TIGR00813">
    <property type="entry name" value="sss"/>
    <property type="match status" value="1"/>
</dbReference>
<dbReference type="Pfam" id="PF00474">
    <property type="entry name" value="SSF"/>
    <property type="match status" value="1"/>
</dbReference>
<keyword evidence="4" id="KW-1003">Cell membrane</keyword>
<feature type="transmembrane region" description="Helical" evidence="16">
    <location>
        <begin position="432"/>
        <end position="448"/>
    </location>
</feature>
<evidence type="ECO:0000313" key="17">
    <source>
        <dbReference type="EMBL" id="SEB10259.1"/>
    </source>
</evidence>
<dbReference type="PROSITE" id="PS50283">
    <property type="entry name" value="NA_SOLUT_SYMP_3"/>
    <property type="match status" value="1"/>
</dbReference>
<feature type="transmembrane region" description="Helical" evidence="16">
    <location>
        <begin position="278"/>
        <end position="301"/>
    </location>
</feature>
<evidence type="ECO:0000256" key="3">
    <source>
        <dbReference type="ARBA" id="ARBA00022448"/>
    </source>
</evidence>
<dbReference type="InterPro" id="IPR038377">
    <property type="entry name" value="Na/Glc_symporter_sf"/>
</dbReference>
<dbReference type="InterPro" id="IPR011851">
    <property type="entry name" value="Na/Pro_symporter"/>
</dbReference>
<keyword evidence="5 16" id="KW-0812">Transmembrane</keyword>
<evidence type="ECO:0000256" key="15">
    <source>
        <dbReference type="RuleBase" id="RU362091"/>
    </source>
</evidence>
<dbReference type="OrthoDB" id="9789704at2"/>
<dbReference type="GO" id="GO:0015193">
    <property type="term" value="F:L-proline transmembrane transporter activity"/>
    <property type="evidence" value="ECO:0007669"/>
    <property type="project" value="TreeGrafter"/>
</dbReference>
<dbReference type="STRING" id="1122198.SAMN02745729_11758"/>
<evidence type="ECO:0000256" key="6">
    <source>
        <dbReference type="ARBA" id="ARBA00022847"/>
    </source>
</evidence>
<dbReference type="Proteomes" id="UP000242469">
    <property type="component" value="Unassembled WGS sequence"/>
</dbReference>
<protein>
    <recommendedName>
        <fullName evidence="13 16">Sodium/proline symporter</fullName>
    </recommendedName>
    <alternativeName>
        <fullName evidence="14 16">Proline permease</fullName>
    </alternativeName>
</protein>
<dbReference type="InterPro" id="IPR001734">
    <property type="entry name" value="Na/solute_symporter"/>
</dbReference>
<evidence type="ECO:0000256" key="14">
    <source>
        <dbReference type="ARBA" id="ARBA00082709"/>
    </source>
</evidence>
<dbReference type="GO" id="GO:0005886">
    <property type="term" value="C:plasma membrane"/>
    <property type="evidence" value="ECO:0007669"/>
    <property type="project" value="UniProtKB-SubCell"/>
</dbReference>
<dbReference type="EMBL" id="FNRJ01000017">
    <property type="protein sequence ID" value="SEB10259.1"/>
    <property type="molecule type" value="Genomic_DNA"/>
</dbReference>
<dbReference type="PANTHER" id="PTHR48086">
    <property type="entry name" value="SODIUM/PROLINE SYMPORTER-RELATED"/>
    <property type="match status" value="1"/>
</dbReference>
<evidence type="ECO:0000256" key="5">
    <source>
        <dbReference type="ARBA" id="ARBA00022692"/>
    </source>
</evidence>
<feature type="transmembrane region" description="Helical" evidence="16">
    <location>
        <begin position="193"/>
        <end position="218"/>
    </location>
</feature>
<evidence type="ECO:0000256" key="2">
    <source>
        <dbReference type="ARBA" id="ARBA00006434"/>
    </source>
</evidence>
<dbReference type="CDD" id="cd11475">
    <property type="entry name" value="SLC5sbd_PutP"/>
    <property type="match status" value="1"/>
</dbReference>
<keyword evidence="11 16" id="KW-0739">Sodium transport</keyword>
<comment type="similarity">
    <text evidence="2 15">Belongs to the sodium:solute symporter (SSF) (TC 2.A.21) family.</text>
</comment>
<keyword evidence="10 16" id="KW-0472">Membrane</keyword>
<keyword evidence="3 16" id="KW-0813">Transport</keyword>
<evidence type="ECO:0000256" key="7">
    <source>
        <dbReference type="ARBA" id="ARBA00022989"/>
    </source>
</evidence>
<dbReference type="Gene3D" id="1.20.1730.10">
    <property type="entry name" value="Sodium/glucose cotransporter"/>
    <property type="match status" value="1"/>
</dbReference>
<dbReference type="GO" id="GO:0015824">
    <property type="term" value="P:proline transport"/>
    <property type="evidence" value="ECO:0007669"/>
    <property type="project" value="UniProtKB-UniRule"/>
</dbReference>
<dbReference type="GO" id="GO:0031402">
    <property type="term" value="F:sodium ion binding"/>
    <property type="evidence" value="ECO:0007669"/>
    <property type="project" value="UniProtKB-UniRule"/>
</dbReference>
<keyword evidence="18" id="KW-1185">Reference proteome</keyword>
<feature type="transmembrane region" description="Helical" evidence="16">
    <location>
        <begin position="125"/>
        <end position="144"/>
    </location>
</feature>
<comment type="catalytic activity">
    <reaction evidence="12">
        <text>L-proline(in) + Na(+)(in) = L-proline(out) + Na(+)(out)</text>
        <dbReference type="Rhea" id="RHEA:28967"/>
        <dbReference type="ChEBI" id="CHEBI:29101"/>
        <dbReference type="ChEBI" id="CHEBI:60039"/>
    </reaction>
</comment>
<organism evidence="17 18">
    <name type="scientific">Marinobacterium iners DSM 11526</name>
    <dbReference type="NCBI Taxonomy" id="1122198"/>
    <lineage>
        <taxon>Bacteria</taxon>
        <taxon>Pseudomonadati</taxon>
        <taxon>Pseudomonadota</taxon>
        <taxon>Gammaproteobacteria</taxon>
        <taxon>Oceanospirillales</taxon>
        <taxon>Oceanospirillaceae</taxon>
        <taxon>Marinobacterium</taxon>
    </lineage>
</organism>
<evidence type="ECO:0000313" key="18">
    <source>
        <dbReference type="Proteomes" id="UP000242469"/>
    </source>
</evidence>
<evidence type="ECO:0000256" key="11">
    <source>
        <dbReference type="ARBA" id="ARBA00023201"/>
    </source>
</evidence>
<feature type="transmembrane region" description="Helical" evidence="16">
    <location>
        <begin position="316"/>
        <end position="341"/>
    </location>
</feature>
<feature type="transmembrane region" description="Helical" evidence="16">
    <location>
        <begin position="238"/>
        <end position="257"/>
    </location>
</feature>
<evidence type="ECO:0000256" key="8">
    <source>
        <dbReference type="ARBA" id="ARBA00023053"/>
    </source>
</evidence>
<keyword evidence="6 16" id="KW-0769">Symport</keyword>
<feature type="transmembrane region" description="Helical" evidence="16">
    <location>
        <begin position="76"/>
        <end position="93"/>
    </location>
</feature>
<dbReference type="RefSeq" id="WP_091827673.1">
    <property type="nucleotide sequence ID" value="NZ_FNRJ01000017.1"/>
</dbReference>
<keyword evidence="7 16" id="KW-1133">Transmembrane helix</keyword>
<comment type="subcellular location">
    <subcellularLocation>
        <location evidence="16">Cell inner membrane</location>
        <topology evidence="16">Multi-pass membrane protein</topology>
    </subcellularLocation>
    <subcellularLocation>
        <location evidence="1">Cell membrane</location>
        <topology evidence="1">Multi-pass membrane protein</topology>
    </subcellularLocation>
</comment>
<reference evidence="18" key="1">
    <citation type="submission" date="2016-10" db="EMBL/GenBank/DDBJ databases">
        <authorList>
            <person name="Varghese N."/>
            <person name="Submissions S."/>
        </authorList>
    </citation>
    <scope>NUCLEOTIDE SEQUENCE [LARGE SCALE GENOMIC DNA]</scope>
    <source>
        <strain evidence="18">DSM 11526</strain>
    </source>
</reference>
<keyword evidence="8 16" id="KW-0915">Sodium</keyword>
<dbReference type="AlphaFoldDB" id="A0A1H4GKU2"/>
<evidence type="ECO:0000256" key="13">
    <source>
        <dbReference type="ARBA" id="ARBA00067214"/>
    </source>
</evidence>
<keyword evidence="16" id="KW-0997">Cell inner membrane</keyword>